<dbReference type="Pfam" id="PF18738">
    <property type="entry name" value="HEPN_DZIP3"/>
    <property type="match status" value="1"/>
</dbReference>
<keyword evidence="3" id="KW-1185">Reference proteome</keyword>
<dbReference type="PRINTS" id="PR00348">
    <property type="entry name" value="UBIQUITIN"/>
</dbReference>
<dbReference type="InterPro" id="IPR041249">
    <property type="entry name" value="HEPN_DZIP3"/>
</dbReference>
<name>A0ABN8M265_9CNID</name>
<dbReference type="Pfam" id="PF00240">
    <property type="entry name" value="ubiquitin"/>
    <property type="match status" value="6"/>
</dbReference>
<dbReference type="InterPro" id="IPR000626">
    <property type="entry name" value="Ubiquitin-like_dom"/>
</dbReference>
<feature type="domain" description="Ubiquitin-like" evidence="1">
    <location>
        <begin position="873"/>
        <end position="938"/>
    </location>
</feature>
<feature type="domain" description="Ubiquitin-like" evidence="1">
    <location>
        <begin position="722"/>
        <end position="788"/>
    </location>
</feature>
<dbReference type="CDD" id="cd17039">
    <property type="entry name" value="Ubl_ubiquitin_like"/>
    <property type="match status" value="1"/>
</dbReference>
<feature type="domain" description="Ubiquitin-like" evidence="1">
    <location>
        <begin position="570"/>
        <end position="645"/>
    </location>
</feature>
<dbReference type="PROSITE" id="PS50053">
    <property type="entry name" value="UBIQUITIN_2"/>
    <property type="match status" value="6"/>
</dbReference>
<dbReference type="SUPFAM" id="SSF54236">
    <property type="entry name" value="Ubiquitin-like"/>
    <property type="match status" value="6"/>
</dbReference>
<feature type="domain" description="Ubiquitin-like" evidence="1">
    <location>
        <begin position="646"/>
        <end position="721"/>
    </location>
</feature>
<protein>
    <recommendedName>
        <fullName evidence="1">Ubiquitin-like domain-containing protein</fullName>
    </recommendedName>
</protein>
<dbReference type="PANTHER" id="PTHR10666">
    <property type="entry name" value="UBIQUITIN"/>
    <property type="match status" value="1"/>
</dbReference>
<feature type="domain" description="Ubiquitin-like" evidence="1">
    <location>
        <begin position="796"/>
        <end position="864"/>
    </location>
</feature>
<reference evidence="2 3" key="1">
    <citation type="submission" date="2022-05" db="EMBL/GenBank/DDBJ databases">
        <authorList>
            <consortium name="Genoscope - CEA"/>
            <person name="William W."/>
        </authorList>
    </citation>
    <scope>NUCLEOTIDE SEQUENCE [LARGE SCALE GENOMIC DNA]</scope>
</reference>
<dbReference type="EMBL" id="CALNXI010000203">
    <property type="protein sequence ID" value="CAH3022032.1"/>
    <property type="molecule type" value="Genomic_DNA"/>
</dbReference>
<accession>A0ABN8M265</accession>
<dbReference type="Gene3D" id="3.10.20.90">
    <property type="entry name" value="Phosphatidylinositol 3-kinase Catalytic Subunit, Chain A, domain 1"/>
    <property type="match status" value="6"/>
</dbReference>
<dbReference type="InterPro" id="IPR050158">
    <property type="entry name" value="Ubiquitin_ubiquitin-like"/>
</dbReference>
<dbReference type="InterPro" id="IPR019954">
    <property type="entry name" value="Ubiquitin_CS"/>
</dbReference>
<proteinExistence type="predicted"/>
<organism evidence="2 3">
    <name type="scientific">Porites evermanni</name>
    <dbReference type="NCBI Taxonomy" id="104178"/>
    <lineage>
        <taxon>Eukaryota</taxon>
        <taxon>Metazoa</taxon>
        <taxon>Cnidaria</taxon>
        <taxon>Anthozoa</taxon>
        <taxon>Hexacorallia</taxon>
        <taxon>Scleractinia</taxon>
        <taxon>Fungiina</taxon>
        <taxon>Poritidae</taxon>
        <taxon>Porites</taxon>
    </lineage>
</organism>
<dbReference type="Proteomes" id="UP001159427">
    <property type="component" value="Unassembled WGS sequence"/>
</dbReference>
<dbReference type="SMART" id="SM00213">
    <property type="entry name" value="UBQ"/>
    <property type="match status" value="6"/>
</dbReference>
<comment type="caution">
    <text evidence="2">The sequence shown here is derived from an EMBL/GenBank/DDBJ whole genome shotgun (WGS) entry which is preliminary data.</text>
</comment>
<gene>
    <name evidence="2" type="ORF">PEVE_00013863</name>
</gene>
<dbReference type="InterPro" id="IPR019956">
    <property type="entry name" value="Ubiquitin_dom"/>
</dbReference>
<evidence type="ECO:0000313" key="2">
    <source>
        <dbReference type="EMBL" id="CAH3022032.1"/>
    </source>
</evidence>
<dbReference type="PROSITE" id="PS00299">
    <property type="entry name" value="UBIQUITIN_1"/>
    <property type="match status" value="1"/>
</dbReference>
<evidence type="ECO:0000259" key="1">
    <source>
        <dbReference type="PROSITE" id="PS50053"/>
    </source>
</evidence>
<dbReference type="InterPro" id="IPR029071">
    <property type="entry name" value="Ubiquitin-like_domsf"/>
</dbReference>
<sequence>MAAAPDPEEILLSTRGKDNFQRITRLLISGGTTLLRETFDSICPPSNLPTILSNPVTKNQLKAAKLTMPQWHCLCPSPGVYGKSADFDVTLLFRLLRTICNLTPPSTGWDALPATADISLTADIARIKYYRNSVYGHVNQGMAILDNEFLTLWQEISEALMRIAGQISSTRKTAWQGAIDKYLTDPLTTEDERNVHELKSWYKSDMEIKKSIDEVSERINNEFLTLWQEISEALMRIAGQISSTRKTAWQGAIDKYLTDPLTTEDERNVHELKSWYKSDMEIKKSIDEVICQEAKEIKHQLEEMNQSIDTLASSTLLRLKIDCETISGPGLQQGATVMIGQPQESQGVIKEGAVAPVTSSQLQVSNTTASLSGNVTNGAIPSPQQILSLIASKYLNNLNPSTPEDFNGFIEYMEKVRKVIIVDCSPGSLIITVECTSLEILEELWQDYCIGNLGRVVQQYLVTEDLLKELGLTEVKLSTTIDEKDYRDCQKCLTGGSGNKGKSYKIFYVQTTLTNRNKLSKERLYKLIQVNAKSPAAFTEGHQEQGDSRRGTRDVQVGLKPRHIRLHGGMQIFVKTVDGRTITLATEPSDTIKNVKYKIQDAWGIPPDQQRLIFAGKQLQHGHTLSDYNIGKESILLLLLRLRGGMQIFVRTLTGKIVTLAVEPSDTIENVKTKIQDLERISPDQQRLIFAGKQLEDGRTLGDYNIRKESILHLVMRLRGGMQIFVNVLPVKKTITLEVEPNYSIKTVKLLIQDKEGIPPDQQCLIFAGIELEDSGTLNDYRISQKSSTLDLILKIDVRLKMSTGKLLLLELKSTDTIRDVKDKIHVKEGILPDRQRLMFDGKKLEDSCSVGECNIQSNSILTLEEDHVDCEQQITIKAMSGEIIMLKVRPSDSVKEMKIKISETQGFPPSQQRLIFRWKNLEDHCTLSDYGVNEESTHYSLVHLVVRLRLPQKPPMAISVQTMTGKTIKLEVKPKDSIDSVKTRIQEILGLPPDQQILFFNNKPLKNYGILSDYNIQHESTLLILAIPDIRKIAEWKDDFFTPISGVYS</sequence>
<feature type="domain" description="Ubiquitin-like" evidence="1">
    <location>
        <begin position="957"/>
        <end position="1026"/>
    </location>
</feature>
<evidence type="ECO:0000313" key="3">
    <source>
        <dbReference type="Proteomes" id="UP001159427"/>
    </source>
</evidence>